<reference evidence="9" key="1">
    <citation type="submission" date="2022-03" db="EMBL/GenBank/DDBJ databases">
        <title>Genomic analyses of argali, domestic sheep and their hybrids provide insights into chromosomal evolution, heterosis and genetic basis of agronomic traits.</title>
        <authorList>
            <person name="Li M."/>
        </authorList>
    </citation>
    <scope>NUCLEOTIDE SEQUENCE</scope>
    <source>
        <strain evidence="9">CAU-MHL-2022a</strain>
        <tissue evidence="9">Skin</tissue>
    </source>
</reference>
<feature type="chain" id="PRO_5042294405" description="Prolactin-induced protein" evidence="8">
    <location>
        <begin position="29"/>
        <end position="403"/>
    </location>
</feature>
<accession>A0AAD4YED8</accession>
<evidence type="ECO:0000256" key="4">
    <source>
        <dbReference type="ARBA" id="ARBA00022729"/>
    </source>
</evidence>
<evidence type="ECO:0000256" key="2">
    <source>
        <dbReference type="ARBA" id="ARBA00006819"/>
    </source>
</evidence>
<dbReference type="Proteomes" id="UP001214576">
    <property type="component" value="Unassembled WGS sequence"/>
</dbReference>
<dbReference type="EMBL" id="JAKZEL010000005">
    <property type="protein sequence ID" value="KAI4543371.1"/>
    <property type="molecule type" value="Genomic_DNA"/>
</dbReference>
<feature type="signal peptide" evidence="8">
    <location>
        <begin position="1"/>
        <end position="28"/>
    </location>
</feature>
<dbReference type="Pfam" id="PF05326">
    <property type="entry name" value="SVA"/>
    <property type="match status" value="3"/>
</dbReference>
<keyword evidence="4 8" id="KW-0732">Signal</keyword>
<evidence type="ECO:0000256" key="5">
    <source>
        <dbReference type="ARBA" id="ARBA00023157"/>
    </source>
</evidence>
<comment type="similarity">
    <text evidence="2">Belongs to the PIP family.</text>
</comment>
<comment type="subunit">
    <text evidence="6">Monomer. Interacts with AZGP1.</text>
</comment>
<evidence type="ECO:0000256" key="7">
    <source>
        <dbReference type="ARBA" id="ARBA00032342"/>
    </source>
</evidence>
<dbReference type="GO" id="GO:0004190">
    <property type="term" value="F:aspartic-type endopeptidase activity"/>
    <property type="evidence" value="ECO:0007669"/>
    <property type="project" value="TreeGrafter"/>
</dbReference>
<gene>
    <name evidence="9" type="ORF">MG293_006165</name>
</gene>
<dbReference type="PANTHER" id="PTHR15096:SF5">
    <property type="entry name" value="PROLACTIN-INDUCIBLE PROTEIN"/>
    <property type="match status" value="1"/>
</dbReference>
<dbReference type="AlphaFoldDB" id="A0AAD4YED8"/>
<dbReference type="InterPro" id="IPR014756">
    <property type="entry name" value="Ig_E-set"/>
</dbReference>
<keyword evidence="3" id="KW-0964">Secreted</keyword>
<dbReference type="Gene3D" id="2.60.40.10">
    <property type="entry name" value="Immunoglobulins"/>
    <property type="match status" value="2"/>
</dbReference>
<comment type="subcellular location">
    <subcellularLocation>
        <location evidence="1">Secreted</location>
    </subcellularLocation>
</comment>
<dbReference type="GO" id="GO:0005615">
    <property type="term" value="C:extracellular space"/>
    <property type="evidence" value="ECO:0007669"/>
    <property type="project" value="TreeGrafter"/>
</dbReference>
<evidence type="ECO:0000313" key="9">
    <source>
        <dbReference type="EMBL" id="KAI4543371.1"/>
    </source>
</evidence>
<evidence type="ECO:0000313" key="10">
    <source>
        <dbReference type="Proteomes" id="UP001214576"/>
    </source>
</evidence>
<dbReference type="InterPro" id="IPR007990">
    <property type="entry name" value="PIP"/>
</dbReference>
<comment type="caution">
    <text evidence="9">The sequence shown here is derived from an EMBL/GenBank/DDBJ whole genome shotgun (WGS) entry which is preliminary data.</text>
</comment>
<sequence length="403" mass="44647">MHVLQLLFKTSAAALLLGLCLTLRTGTAQGQIQNVISANLTTSQIDNSTGYVITLAVSNLISQCIVVSEEFEVMVKNTLEVSDTVFFPYGNFRFTSCLCGVSTRRFFWEIEVPDEEMKATFCSLALPLRHLKVLLSFSTLVLWDTPQRQEVISAKLTIDPVENSTNYYDVTVTVKSNVAKCIVVRVTLEASNNVIFPYGNFIYTACLCEFSTRNLFWEIQATARQKVISITLTVERTGNSDDYNEILGVTSHVPVYLVDPCAMLTVQLLNSSTASERAFGQSQPRTFAEQNVISITLRVERVGNSDDYIVTLTVTSHAPVYLVVKATLEGSDDVNFPYGNFVYTACLCPNCSKNFFWDIQGPANGILIGKAEVVSEENICPSDVEISTPVYKVCSKREIVVTL</sequence>
<dbReference type="PANTHER" id="PTHR15096">
    <property type="entry name" value="PROLACTIN-INDUCIBLE PROTEIN/SEMINAL VESICLE ANTIGEN"/>
    <property type="match status" value="1"/>
</dbReference>
<evidence type="ECO:0000256" key="6">
    <source>
        <dbReference type="ARBA" id="ARBA00025932"/>
    </source>
</evidence>
<keyword evidence="5" id="KW-1015">Disulfide bond</keyword>
<keyword evidence="10" id="KW-1185">Reference proteome</keyword>
<protein>
    <recommendedName>
        <fullName evidence="7">Prolactin-induced protein</fullName>
    </recommendedName>
</protein>
<evidence type="ECO:0000256" key="3">
    <source>
        <dbReference type="ARBA" id="ARBA00022525"/>
    </source>
</evidence>
<evidence type="ECO:0000256" key="8">
    <source>
        <dbReference type="SAM" id="SignalP"/>
    </source>
</evidence>
<evidence type="ECO:0000256" key="1">
    <source>
        <dbReference type="ARBA" id="ARBA00004613"/>
    </source>
</evidence>
<dbReference type="InterPro" id="IPR013783">
    <property type="entry name" value="Ig-like_fold"/>
</dbReference>
<organism evidence="9 10">
    <name type="scientific">Ovis ammon polii</name>
    <dbReference type="NCBI Taxonomy" id="230172"/>
    <lineage>
        <taxon>Eukaryota</taxon>
        <taxon>Metazoa</taxon>
        <taxon>Chordata</taxon>
        <taxon>Craniata</taxon>
        <taxon>Vertebrata</taxon>
        <taxon>Euteleostomi</taxon>
        <taxon>Mammalia</taxon>
        <taxon>Eutheria</taxon>
        <taxon>Laurasiatheria</taxon>
        <taxon>Artiodactyla</taxon>
        <taxon>Ruminantia</taxon>
        <taxon>Pecora</taxon>
        <taxon>Bovidae</taxon>
        <taxon>Caprinae</taxon>
        <taxon>Ovis</taxon>
    </lineage>
</organism>
<dbReference type="SUPFAM" id="SSF81296">
    <property type="entry name" value="E set domains"/>
    <property type="match status" value="3"/>
</dbReference>
<dbReference type="GO" id="GO:0002682">
    <property type="term" value="P:regulation of immune system process"/>
    <property type="evidence" value="ECO:0007669"/>
    <property type="project" value="TreeGrafter"/>
</dbReference>
<name>A0AAD4YED8_OVIAM</name>
<proteinExistence type="inferred from homology"/>
<dbReference type="GO" id="GO:0006508">
    <property type="term" value="P:proteolysis"/>
    <property type="evidence" value="ECO:0007669"/>
    <property type="project" value="TreeGrafter"/>
</dbReference>